<keyword evidence="1" id="KW-0106">Calcium</keyword>
<dbReference type="Gene3D" id="1.10.238.10">
    <property type="entry name" value="EF-hand"/>
    <property type="match status" value="1"/>
</dbReference>
<dbReference type="InterPro" id="IPR018247">
    <property type="entry name" value="EF_Hand_1_Ca_BS"/>
</dbReference>
<feature type="domain" description="EF-hand" evidence="3">
    <location>
        <begin position="1018"/>
        <end position="1053"/>
    </location>
</feature>
<gene>
    <name evidence="4" type="ORF">TDUB1175_LOCUS14304</name>
</gene>
<reference evidence="4" key="1">
    <citation type="submission" date="2021-01" db="EMBL/GenBank/DDBJ databases">
        <authorList>
            <person name="Corre E."/>
            <person name="Pelletier E."/>
            <person name="Niang G."/>
            <person name="Scheremetjew M."/>
            <person name="Finn R."/>
            <person name="Kale V."/>
            <person name="Holt S."/>
            <person name="Cochrane G."/>
            <person name="Meng A."/>
            <person name="Brown T."/>
            <person name="Cohen L."/>
        </authorList>
    </citation>
    <scope>NUCLEOTIDE SEQUENCE</scope>
    <source>
        <strain evidence="4">CCMP147</strain>
    </source>
</reference>
<evidence type="ECO:0000256" key="1">
    <source>
        <dbReference type="ARBA" id="ARBA00022837"/>
    </source>
</evidence>
<sequence>MFATHGITAQILDESSEEVVPPDNEVEAATAIQSAFRSYSTRKYLFSCGVDPTAGPHDRRQKDVAAYRVFIDLGNRRKYERRDGIETRRRRREMVMDALDRQLERLNGWKNARTQAMASIQSTASKQRTTMEALHEDLARCSPDSDELRDLTLQLKEMRTRLAHSQYLEGSFERRIKRTEEQRKFFVRMRAKTAALSSRCDSFLEDSDRRVRAATELMPAIHSQLDRLSSIEKEESASLPHCERWLREQLAEFNASLAKCDAVVGKVLSEETDRLKDEFSTAVQADEILRSFLRSTVTDAQLQSEKVGCELLATTAAATSGRLGEQRNDVREEEDKLTRLRWIEVASRRSLAERRRCQVLRKDLDAFYRRKGRDMESAVDFLDDGGEKGSIRAVPRRDHRPALGPDAQSVTEWKDTFLNQPWLEGRCSEEALAEARRRARRRHLEGRLGESDRDQSRLDRDRVRAGEAEAALSRLLRQAEEEGTSAFVRKELRAKAHGIQVVYDTFRGTEESRAEGIAREEAQVRAELSQLDREDDVARQGTEKQKEELDVFLSIMVPEDDDKTKLTCMKRDVEERLQKFEKKREKILVREDMRQRRERLLKAKANKENASSSCSTTTHSSIDWSVLDELEKEERKRKMLRAVPLQPPASSNLPGLITPIVTAARSPISFAKKAIGALPRRGGGRRSAERRDREVTQMMTTVRRSMARQSRKIVAVSDVRLTAGKAETEDFASVNLELQAKGKPYFRRVKRGIGSTDQVVIWLKRGTEQTEFLTELVLGHMSPGHEHFFNGHTMGMALTVHDRMRGTKKDDPCLAFWTKRDERNSRVISDMNVSYTREDRRELAKEGYETVRPNLSTFGLAESFLHIKYEDRPNKPQMTDVTHMTKELQDYSAMLSKNPTDPILKNMVEETQRRLRALQIDEESRTRCTSTDPVEYTMDFLALDGTEIAKLRAVYDKIDKDNDGFIAVEEFAYFLSEPRTMLPYFRHIFTITEGSIPEDDKLSFGVTVKGIAMFCMLSPREALQFIFSLKDSRGRGVIPNSEFLELVSMFHPQHRGRALRALREFDLPSDSTMTFTMFRTLHETFPHLMYPALRAQETTMKMFLGVKFWEHKLRKYMTAKEKVKQEQSS</sequence>
<organism evidence="4">
    <name type="scientific">Pseudictyota dubia</name>
    <dbReference type="NCBI Taxonomy" id="2749911"/>
    <lineage>
        <taxon>Eukaryota</taxon>
        <taxon>Sar</taxon>
        <taxon>Stramenopiles</taxon>
        <taxon>Ochrophyta</taxon>
        <taxon>Bacillariophyta</taxon>
        <taxon>Mediophyceae</taxon>
        <taxon>Biddulphiophycidae</taxon>
        <taxon>Eupodiscales</taxon>
        <taxon>Odontellaceae</taxon>
        <taxon>Pseudictyota</taxon>
    </lineage>
</organism>
<evidence type="ECO:0000256" key="2">
    <source>
        <dbReference type="SAM" id="Coils"/>
    </source>
</evidence>
<evidence type="ECO:0000259" key="3">
    <source>
        <dbReference type="PROSITE" id="PS50222"/>
    </source>
</evidence>
<proteinExistence type="predicted"/>
<feature type="coiled-coil region" evidence="2">
    <location>
        <begin position="563"/>
        <end position="610"/>
    </location>
</feature>
<dbReference type="InterPro" id="IPR011992">
    <property type="entry name" value="EF-hand-dom_pair"/>
</dbReference>
<accession>A0A7R9W6E1</accession>
<dbReference type="EMBL" id="HBED01028776">
    <property type="protein sequence ID" value="CAD8315512.1"/>
    <property type="molecule type" value="Transcribed_RNA"/>
</dbReference>
<dbReference type="GO" id="GO:0005509">
    <property type="term" value="F:calcium ion binding"/>
    <property type="evidence" value="ECO:0007669"/>
    <property type="project" value="InterPro"/>
</dbReference>
<name>A0A7R9W6E1_9STRA</name>
<feature type="domain" description="EF-hand" evidence="3">
    <location>
        <begin position="946"/>
        <end position="981"/>
    </location>
</feature>
<protein>
    <recommendedName>
        <fullName evidence="3">EF-hand domain-containing protein</fullName>
    </recommendedName>
</protein>
<evidence type="ECO:0000313" key="4">
    <source>
        <dbReference type="EMBL" id="CAD8315512.1"/>
    </source>
</evidence>
<keyword evidence="2" id="KW-0175">Coiled coil</keyword>
<dbReference type="PROSITE" id="PS50222">
    <property type="entry name" value="EF_HAND_2"/>
    <property type="match status" value="2"/>
</dbReference>
<dbReference type="AlphaFoldDB" id="A0A7R9W6E1"/>
<dbReference type="PROSITE" id="PS00018">
    <property type="entry name" value="EF_HAND_1"/>
    <property type="match status" value="1"/>
</dbReference>
<dbReference type="InterPro" id="IPR002048">
    <property type="entry name" value="EF_hand_dom"/>
</dbReference>
<dbReference type="SUPFAM" id="SSF47473">
    <property type="entry name" value="EF-hand"/>
    <property type="match status" value="1"/>
</dbReference>